<keyword evidence="6" id="KW-0812">Transmembrane</keyword>
<dbReference type="GO" id="GO:0003713">
    <property type="term" value="F:transcription coactivator activity"/>
    <property type="evidence" value="ECO:0007669"/>
    <property type="project" value="TreeGrafter"/>
</dbReference>
<keyword evidence="6" id="KW-0472">Membrane</keyword>
<keyword evidence="6" id="KW-1133">Transmembrane helix</keyword>
<keyword evidence="3" id="KW-0547">Nucleotide-binding</keyword>
<evidence type="ECO:0000256" key="5">
    <source>
        <dbReference type="ARBA" id="ARBA00022840"/>
    </source>
</evidence>
<keyword evidence="2" id="KW-0808">Transferase</keyword>
<keyword evidence="9" id="KW-1185">Reference proteome</keyword>
<accession>A0A665TWL3</accession>
<reference evidence="8" key="1">
    <citation type="submission" date="2021-04" db="EMBL/GenBank/DDBJ databases">
        <authorList>
            <consortium name="Wellcome Sanger Institute Data Sharing"/>
        </authorList>
    </citation>
    <scope>NUCLEOTIDE SEQUENCE [LARGE SCALE GENOMIC DNA]</scope>
</reference>
<dbReference type="Ensembl" id="ENSENLT00000011977.1">
    <property type="protein sequence ID" value="ENSENLP00000011474.1"/>
    <property type="gene ID" value="ENSENLG00000005535.1"/>
</dbReference>
<reference evidence="8" key="2">
    <citation type="submission" date="2025-08" db="UniProtKB">
        <authorList>
            <consortium name="Ensembl"/>
        </authorList>
    </citation>
    <scope>IDENTIFICATION</scope>
</reference>
<dbReference type="GO" id="GO:0045944">
    <property type="term" value="P:positive regulation of transcription by RNA polymerase II"/>
    <property type="evidence" value="ECO:0007669"/>
    <property type="project" value="TreeGrafter"/>
</dbReference>
<dbReference type="GO" id="GO:0004674">
    <property type="term" value="F:protein serine/threonine kinase activity"/>
    <property type="evidence" value="ECO:0007669"/>
    <property type="project" value="UniProtKB-KW"/>
</dbReference>
<dbReference type="PROSITE" id="PS50011">
    <property type="entry name" value="PROTEIN_KINASE_DOM"/>
    <property type="match status" value="1"/>
</dbReference>
<dbReference type="GO" id="GO:0005524">
    <property type="term" value="F:ATP binding"/>
    <property type="evidence" value="ECO:0007669"/>
    <property type="project" value="UniProtKB-KW"/>
</dbReference>
<dbReference type="SMART" id="SM00220">
    <property type="entry name" value="S_TKc"/>
    <property type="match status" value="1"/>
</dbReference>
<proteinExistence type="predicted"/>
<evidence type="ECO:0000256" key="2">
    <source>
        <dbReference type="ARBA" id="ARBA00022679"/>
    </source>
</evidence>
<evidence type="ECO:0000259" key="7">
    <source>
        <dbReference type="PROSITE" id="PS50011"/>
    </source>
</evidence>
<protein>
    <recommendedName>
        <fullName evidence="7">Protein kinase domain-containing protein</fullName>
    </recommendedName>
</protein>
<dbReference type="GO" id="GO:0004713">
    <property type="term" value="F:protein tyrosine kinase activity"/>
    <property type="evidence" value="ECO:0007669"/>
    <property type="project" value="TreeGrafter"/>
</dbReference>
<dbReference type="Proteomes" id="UP000472264">
    <property type="component" value="Chromosome 22"/>
</dbReference>
<dbReference type="PANTHER" id="PTHR24058:SF53">
    <property type="entry name" value="HOMEODOMAIN-INTERACTING PROTEIN KINASE 2"/>
    <property type="match status" value="1"/>
</dbReference>
<feature type="transmembrane region" description="Helical" evidence="6">
    <location>
        <begin position="273"/>
        <end position="293"/>
    </location>
</feature>
<keyword evidence="4" id="KW-0418">Kinase</keyword>
<evidence type="ECO:0000256" key="4">
    <source>
        <dbReference type="ARBA" id="ARBA00022777"/>
    </source>
</evidence>
<dbReference type="Pfam" id="PF00069">
    <property type="entry name" value="Pkinase"/>
    <property type="match status" value="1"/>
</dbReference>
<dbReference type="InParanoid" id="A0A665TWL3"/>
<dbReference type="PANTHER" id="PTHR24058">
    <property type="entry name" value="DUAL SPECIFICITY PROTEIN KINASE"/>
    <property type="match status" value="1"/>
</dbReference>
<sequence>YKNSVCVCVCIKKMDILKNGTACYMVLDFKGEGVFGKVAKCLNLCTRETVAVKIHKKSDDRVNQREVTMLEALRDLEPDKKNIVRFIDHFRFKDFSCLAFEMLDMSLWDIMKERKVNPLTLSEIRPVTQQLFVAFDALKSKGIMHTDLKPDNIKLIDFGLARPVSEVKLGSVLQPCPYRSPEVYLGLPLSEAVDMWAVGCLMAHMYFGLSLFPGNCPYNWMKAMVHLLGQPEDQQLNTCMFRFIIGSLFHFALKLPHVTVRQLFTLLHTDTELTVYMSACLSLFSLFYSFFTFPMTI</sequence>
<feature type="domain" description="Protein kinase" evidence="7">
    <location>
        <begin position="24"/>
        <end position="291"/>
    </location>
</feature>
<evidence type="ECO:0000256" key="6">
    <source>
        <dbReference type="SAM" id="Phobius"/>
    </source>
</evidence>
<evidence type="ECO:0000256" key="1">
    <source>
        <dbReference type="ARBA" id="ARBA00022527"/>
    </source>
</evidence>
<evidence type="ECO:0000313" key="8">
    <source>
        <dbReference type="Ensembl" id="ENSENLP00000011474.1"/>
    </source>
</evidence>
<keyword evidence="1" id="KW-0723">Serine/threonine-protein kinase</keyword>
<dbReference type="SUPFAM" id="SSF56112">
    <property type="entry name" value="Protein kinase-like (PK-like)"/>
    <property type="match status" value="1"/>
</dbReference>
<dbReference type="GO" id="GO:0016605">
    <property type="term" value="C:PML body"/>
    <property type="evidence" value="ECO:0007669"/>
    <property type="project" value="TreeGrafter"/>
</dbReference>
<dbReference type="GO" id="GO:0007224">
    <property type="term" value="P:smoothened signaling pathway"/>
    <property type="evidence" value="ECO:0007669"/>
    <property type="project" value="TreeGrafter"/>
</dbReference>
<keyword evidence="5" id="KW-0067">ATP-binding</keyword>
<dbReference type="InterPro" id="IPR050494">
    <property type="entry name" value="Ser_Thr_dual-spec_kinase"/>
</dbReference>
<dbReference type="InterPro" id="IPR000719">
    <property type="entry name" value="Prot_kinase_dom"/>
</dbReference>
<dbReference type="GO" id="GO:0042771">
    <property type="term" value="P:intrinsic apoptotic signaling pathway in response to DNA damage by p53 class mediator"/>
    <property type="evidence" value="ECO:0007669"/>
    <property type="project" value="TreeGrafter"/>
</dbReference>
<dbReference type="OMA" id="SINTIHT"/>
<dbReference type="AlphaFoldDB" id="A0A665TWL3"/>
<dbReference type="GO" id="GO:0005737">
    <property type="term" value="C:cytoplasm"/>
    <property type="evidence" value="ECO:0007669"/>
    <property type="project" value="TreeGrafter"/>
</dbReference>
<name>A0A665TWL3_ECHNA</name>
<organism evidence="8 9">
    <name type="scientific">Echeneis naucrates</name>
    <name type="common">Live sharksucker</name>
    <dbReference type="NCBI Taxonomy" id="173247"/>
    <lineage>
        <taxon>Eukaryota</taxon>
        <taxon>Metazoa</taxon>
        <taxon>Chordata</taxon>
        <taxon>Craniata</taxon>
        <taxon>Vertebrata</taxon>
        <taxon>Euteleostomi</taxon>
        <taxon>Actinopterygii</taxon>
        <taxon>Neopterygii</taxon>
        <taxon>Teleostei</taxon>
        <taxon>Neoteleostei</taxon>
        <taxon>Acanthomorphata</taxon>
        <taxon>Carangaria</taxon>
        <taxon>Carangiformes</taxon>
        <taxon>Echeneidae</taxon>
        <taxon>Echeneis</taxon>
    </lineage>
</organism>
<evidence type="ECO:0000313" key="9">
    <source>
        <dbReference type="Proteomes" id="UP000472264"/>
    </source>
</evidence>
<dbReference type="Gene3D" id="3.30.200.20">
    <property type="entry name" value="Phosphorylase Kinase, domain 1"/>
    <property type="match status" value="1"/>
</dbReference>
<dbReference type="GO" id="GO:0003714">
    <property type="term" value="F:transcription corepressor activity"/>
    <property type="evidence" value="ECO:0007669"/>
    <property type="project" value="TreeGrafter"/>
</dbReference>
<evidence type="ECO:0000256" key="3">
    <source>
        <dbReference type="ARBA" id="ARBA00022741"/>
    </source>
</evidence>
<dbReference type="Gene3D" id="1.10.510.10">
    <property type="entry name" value="Transferase(Phosphotransferase) domain 1"/>
    <property type="match status" value="1"/>
</dbReference>
<dbReference type="InterPro" id="IPR011009">
    <property type="entry name" value="Kinase-like_dom_sf"/>
</dbReference>
<reference evidence="8" key="3">
    <citation type="submission" date="2025-09" db="UniProtKB">
        <authorList>
            <consortium name="Ensembl"/>
        </authorList>
    </citation>
    <scope>IDENTIFICATION</scope>
</reference>
<dbReference type="GO" id="GO:0046332">
    <property type="term" value="F:SMAD binding"/>
    <property type="evidence" value="ECO:0007669"/>
    <property type="project" value="TreeGrafter"/>
</dbReference>